<organism evidence="3 4">
    <name type="scientific">Linum tenue</name>
    <dbReference type="NCBI Taxonomy" id="586396"/>
    <lineage>
        <taxon>Eukaryota</taxon>
        <taxon>Viridiplantae</taxon>
        <taxon>Streptophyta</taxon>
        <taxon>Embryophyta</taxon>
        <taxon>Tracheophyta</taxon>
        <taxon>Spermatophyta</taxon>
        <taxon>Magnoliopsida</taxon>
        <taxon>eudicotyledons</taxon>
        <taxon>Gunneridae</taxon>
        <taxon>Pentapetalae</taxon>
        <taxon>rosids</taxon>
        <taxon>fabids</taxon>
        <taxon>Malpighiales</taxon>
        <taxon>Linaceae</taxon>
        <taxon>Linum</taxon>
    </lineage>
</organism>
<name>A0AAV0Q896_9ROSI</name>
<sequence length="41" mass="4658">MVPRRDYARLRVEVCLLEPSSSSSSRSYGIQMDSALRIGDR</sequence>
<comment type="caution">
    <text evidence="3">The sequence shown here is derived from an EMBL/GenBank/DDBJ whole genome shotgun (WGS) entry which is preliminary data.</text>
</comment>
<protein>
    <submittedName>
        <fullName evidence="3">Uncharacterized protein</fullName>
    </submittedName>
</protein>
<dbReference type="EMBL" id="CAMGYJ010000009">
    <property type="protein sequence ID" value="CAI0475605.1"/>
    <property type="molecule type" value="Genomic_DNA"/>
</dbReference>
<feature type="region of interest" description="Disordered" evidence="1">
    <location>
        <begin position="21"/>
        <end position="41"/>
    </location>
</feature>
<reference evidence="3" key="1">
    <citation type="submission" date="2022-08" db="EMBL/GenBank/DDBJ databases">
        <authorList>
            <person name="Gutierrez-Valencia J."/>
        </authorList>
    </citation>
    <scope>NUCLEOTIDE SEQUENCE</scope>
</reference>
<evidence type="ECO:0000313" key="2">
    <source>
        <dbReference type="EMBL" id="CAI0475605.1"/>
    </source>
</evidence>
<proteinExistence type="predicted"/>
<dbReference type="Proteomes" id="UP001154282">
    <property type="component" value="Unassembled WGS sequence"/>
</dbReference>
<accession>A0AAV0Q896</accession>
<dbReference type="EMBL" id="CAMGYJ010000009">
    <property type="protein sequence ID" value="CAI0540588.1"/>
    <property type="molecule type" value="Genomic_DNA"/>
</dbReference>
<evidence type="ECO:0000256" key="1">
    <source>
        <dbReference type="SAM" id="MobiDB-lite"/>
    </source>
</evidence>
<evidence type="ECO:0000313" key="3">
    <source>
        <dbReference type="EMBL" id="CAI0540588.1"/>
    </source>
</evidence>
<gene>
    <name evidence="2" type="ORF">LITE_LOCUS40464</name>
    <name evidence="3" type="ORF">LITE_LOCUS41759</name>
</gene>
<evidence type="ECO:0000313" key="4">
    <source>
        <dbReference type="Proteomes" id="UP001154282"/>
    </source>
</evidence>
<dbReference type="AlphaFoldDB" id="A0AAV0Q896"/>
<keyword evidence="4" id="KW-1185">Reference proteome</keyword>